<evidence type="ECO:0000313" key="3">
    <source>
        <dbReference type="Proteomes" id="UP000734854"/>
    </source>
</evidence>
<comment type="caution">
    <text evidence="2">The sequence shown here is derived from an EMBL/GenBank/DDBJ whole genome shotgun (WGS) entry which is preliminary data.</text>
</comment>
<dbReference type="Proteomes" id="UP000734854">
    <property type="component" value="Unassembled WGS sequence"/>
</dbReference>
<organism evidence="2 3">
    <name type="scientific">Zingiber officinale</name>
    <name type="common">Ginger</name>
    <name type="synonym">Amomum zingiber</name>
    <dbReference type="NCBI Taxonomy" id="94328"/>
    <lineage>
        <taxon>Eukaryota</taxon>
        <taxon>Viridiplantae</taxon>
        <taxon>Streptophyta</taxon>
        <taxon>Embryophyta</taxon>
        <taxon>Tracheophyta</taxon>
        <taxon>Spermatophyta</taxon>
        <taxon>Magnoliopsida</taxon>
        <taxon>Liliopsida</taxon>
        <taxon>Zingiberales</taxon>
        <taxon>Zingiberaceae</taxon>
        <taxon>Zingiber</taxon>
    </lineage>
</organism>
<name>A0A8J5M8I0_ZINOF</name>
<evidence type="ECO:0000313" key="2">
    <source>
        <dbReference type="EMBL" id="KAG6536312.1"/>
    </source>
</evidence>
<reference evidence="2 3" key="1">
    <citation type="submission" date="2020-08" db="EMBL/GenBank/DDBJ databases">
        <title>Plant Genome Project.</title>
        <authorList>
            <person name="Zhang R.-G."/>
        </authorList>
    </citation>
    <scope>NUCLEOTIDE SEQUENCE [LARGE SCALE GENOMIC DNA]</scope>
    <source>
        <tissue evidence="2">Rhizome</tissue>
    </source>
</reference>
<dbReference type="AlphaFoldDB" id="A0A8J5M8I0"/>
<accession>A0A8J5M8I0</accession>
<keyword evidence="3" id="KW-1185">Reference proteome</keyword>
<evidence type="ECO:0000256" key="1">
    <source>
        <dbReference type="SAM" id="MobiDB-lite"/>
    </source>
</evidence>
<sequence>MNQPCTMKAALSFARLQEEKINEEGRRNNKVIHENPSHDSTPRRLTKEEIKERKAKGLCWHYDEKWHRGHQCKQKRILMIEPIENSEEEDDFDEEGDGNVKISKLTGPNYSDWLRYLKIILASEKISYILDKAPPKEAPVNVTPNELEKLEKWSYHNLQARCYMLASMLNGLQRLFEETMDAKDIHIHLQELYGAQTRSVRHATVIELMMARMRDGTSLHEHGVKMIGLIEKLVNLDLVIPYELSTNNILLSLPSSFDNFVVNFNMNKLEATLEKLVNILANYEATMKKKTSVFLVGSSSGSKKGPKKKGKKCSTPMKISEFSGNSSSSSQRVLIFKFQHSAFTATAIPKPRAVYAVVTALSILDRLQALYNHGNNATDKGKELSTCLKTKGTKDMDIDIELAHTNQQITAPIPEIQIQNSDFDNCYSILI</sequence>
<protein>
    <submittedName>
        <fullName evidence="2">Uncharacterized protein</fullName>
    </submittedName>
</protein>
<feature type="region of interest" description="Disordered" evidence="1">
    <location>
        <begin position="20"/>
        <end position="44"/>
    </location>
</feature>
<gene>
    <name evidence="2" type="ORF">ZIOFF_001365</name>
</gene>
<dbReference type="EMBL" id="JACMSC010000001">
    <property type="protein sequence ID" value="KAG6536312.1"/>
    <property type="molecule type" value="Genomic_DNA"/>
</dbReference>
<proteinExistence type="predicted"/>
<feature type="region of interest" description="Disordered" evidence="1">
    <location>
        <begin position="299"/>
        <end position="324"/>
    </location>
</feature>
<dbReference type="Pfam" id="PF14223">
    <property type="entry name" value="Retrotran_gag_2"/>
    <property type="match status" value="1"/>
</dbReference>